<dbReference type="Gene3D" id="1.25.40.60">
    <property type="match status" value="1"/>
</dbReference>
<reference evidence="3" key="1">
    <citation type="submission" date="2021-01" db="EMBL/GenBank/DDBJ databases">
        <authorList>
            <person name="Corre E."/>
            <person name="Pelletier E."/>
            <person name="Niang G."/>
            <person name="Scheremetjew M."/>
            <person name="Finn R."/>
            <person name="Kale V."/>
            <person name="Holt S."/>
            <person name="Cochrane G."/>
            <person name="Meng A."/>
            <person name="Brown T."/>
            <person name="Cohen L."/>
        </authorList>
    </citation>
    <scope>NUCLEOTIDE SEQUENCE</scope>
    <source>
        <strain evidence="3">CCMP1723</strain>
    </source>
</reference>
<dbReference type="SUPFAM" id="SSF56815">
    <property type="entry name" value="Sec1/munc18-like (SM) proteins"/>
    <property type="match status" value="1"/>
</dbReference>
<organism evidence="3">
    <name type="scientific">Micromonas pusilla</name>
    <name type="common">Picoplanktonic green alga</name>
    <name type="synonym">Chromulina pusilla</name>
    <dbReference type="NCBI Taxonomy" id="38833"/>
    <lineage>
        <taxon>Eukaryota</taxon>
        <taxon>Viridiplantae</taxon>
        <taxon>Chlorophyta</taxon>
        <taxon>Mamiellophyceae</taxon>
        <taxon>Mamiellales</taxon>
        <taxon>Mamiellaceae</taxon>
        <taxon>Micromonas</taxon>
    </lineage>
</organism>
<evidence type="ECO:0008006" key="4">
    <source>
        <dbReference type="Google" id="ProtNLM"/>
    </source>
</evidence>
<evidence type="ECO:0000256" key="2">
    <source>
        <dbReference type="SAM" id="MobiDB-lite"/>
    </source>
</evidence>
<dbReference type="InterPro" id="IPR001619">
    <property type="entry name" value="Sec1-like"/>
</dbReference>
<evidence type="ECO:0000313" key="3">
    <source>
        <dbReference type="EMBL" id="CAD8516434.1"/>
    </source>
</evidence>
<sequence length="674" mass="72492">MALQLRKRQQDAIHRMLNLNVTRIVPLGEREAEETEVYKILVMDRHCFDVITPLVRVNELRRHGVTLHLRLDNERQPIHDVPAVYFVRPTAHNVARISADFAAGLYEAYHLNFSSSLPRPMLEDLAAGSVKANAAGKVAKVFDQYVDFVSLAEDIFSLAQKDAYVALNDPTAKDADVEAAVAEVVKGLLSVCATLGRVPIIRCPRGGAAEMVAQQLEKQLRDHVDARGSMFSDHAGAGSLSLGSREERPILCIFERNFDLAAALQHAWTYAPLVHDVLDMRLNRVDITQGSSALDAAAGKKSYDLEDNDPFWRANIDAQFPKVAEEVESELAAYKKAIAEVNAQTSLGDPSSDADMATNTQKLVSAVASLPELQERKKFIDKHTNIATALLGHIKNRGLDEYFALEEDLLAGKGDKTAVMGLLQATGRGTPEDKLRLAIIYAMTHSGGEDAMSPADAEALEGALRASGADAAALGFVQRMAKLNQSLAATTTNATGRRDDRATTTANPRGSESNLLDYAERLYGQSLSAVAKGVKSLLASDRQLAVARATEALMRNEPDSRECAEYAWYDAKAKATDGNPPPGAVGEGAPARDHALVFVMGGGNYLEAESVRAIARGDDAGGSGDGVGWESDARAVGRLGTTTTRRSVAYGSTEMLTGAEFVAQLGALGRKTGH</sequence>
<dbReference type="InterPro" id="IPR043154">
    <property type="entry name" value="Sec-1-like_dom1"/>
</dbReference>
<dbReference type="Gene3D" id="3.90.830.10">
    <property type="entry name" value="Syntaxin Binding Protein 1, Chain A, domain 2"/>
    <property type="match status" value="1"/>
</dbReference>
<evidence type="ECO:0000256" key="1">
    <source>
        <dbReference type="ARBA" id="ARBA00009884"/>
    </source>
</evidence>
<dbReference type="InterPro" id="IPR036045">
    <property type="entry name" value="Sec1-like_sf"/>
</dbReference>
<feature type="region of interest" description="Disordered" evidence="2">
    <location>
        <begin position="488"/>
        <end position="511"/>
    </location>
</feature>
<dbReference type="Pfam" id="PF00995">
    <property type="entry name" value="Sec1"/>
    <property type="match status" value="1"/>
</dbReference>
<name>A0A7S0NJ54_MICPS</name>
<dbReference type="Gene3D" id="3.40.50.1910">
    <property type="match status" value="1"/>
</dbReference>
<dbReference type="GO" id="GO:0016192">
    <property type="term" value="P:vesicle-mediated transport"/>
    <property type="evidence" value="ECO:0007669"/>
    <property type="project" value="InterPro"/>
</dbReference>
<dbReference type="InterPro" id="IPR043127">
    <property type="entry name" value="Sec-1-like_dom3a"/>
</dbReference>
<dbReference type="InterPro" id="IPR027482">
    <property type="entry name" value="Sec1-like_dom2"/>
</dbReference>
<dbReference type="AlphaFoldDB" id="A0A7S0NJ54"/>
<protein>
    <recommendedName>
        <fullName evidence="4">SM/Sec1-family protein</fullName>
    </recommendedName>
</protein>
<dbReference type="Gene3D" id="3.40.50.2060">
    <property type="match status" value="1"/>
</dbReference>
<dbReference type="EMBL" id="HBEQ01004900">
    <property type="protein sequence ID" value="CAD8516434.1"/>
    <property type="molecule type" value="Transcribed_RNA"/>
</dbReference>
<accession>A0A7S0NJ54</accession>
<comment type="similarity">
    <text evidence="1">Belongs to the STXBP/unc-18/SEC1 family.</text>
</comment>
<dbReference type="PANTHER" id="PTHR11679">
    <property type="entry name" value="VESICLE PROTEIN SORTING-ASSOCIATED"/>
    <property type="match status" value="1"/>
</dbReference>
<proteinExistence type="inferred from homology"/>
<gene>
    <name evidence="3" type="ORF">MCOM1403_LOCUS3860</name>
</gene>
<dbReference type="PIRSF" id="PIRSF005715">
    <property type="entry name" value="VPS45_Sec1"/>
    <property type="match status" value="1"/>
</dbReference>